<dbReference type="ChiTaRS" id="MEF2A">
    <property type="organism name" value="human"/>
</dbReference>
<dbReference type="OrthoDB" id="1898716at2759"/>
<gene>
    <name evidence="1" type="primary">MEF2A</name>
</gene>
<reference evidence="1" key="1">
    <citation type="submission" date="2012-10" db="EMBL/GenBank/DDBJ databases">
        <title>Direct identification of alternative open reading frame translation products in human.</title>
        <authorList>
            <person name="Vanderperre B."/>
            <person name="Lucier J.-F."/>
            <person name="Motard J."/>
            <person name="Tremblay G."/>
            <person name="Vanderperre S."/>
            <person name="Wisztorski M."/>
            <person name="Salzet M."/>
            <person name="Boisvert F.-M."/>
            <person name="Roucou X."/>
        </authorList>
    </citation>
    <scope>NUCLEOTIDE SEQUENCE</scope>
</reference>
<dbReference type="AlphaFoldDB" id="L0R504"/>
<protein>
    <submittedName>
        <fullName evidence="1">Alternative protein MEF2A</fullName>
    </submittedName>
</protein>
<name>L0R504_HUMAN</name>
<dbReference type="EMBL" id="HF548057">
    <property type="protein sequence ID" value="CCO13768.1"/>
    <property type="molecule type" value="Genomic_DNA"/>
</dbReference>
<evidence type="ECO:0000313" key="1">
    <source>
        <dbReference type="EMBL" id="CCO13768.1"/>
    </source>
</evidence>
<sequence>MYVGVSVYVWVCVTYTESGTYLQTPCRSADVCPMADKAPCRHRQVWHFLGLLVS</sequence>
<organism evidence="1">
    <name type="scientific">Homo sapiens</name>
    <name type="common">Human</name>
    <dbReference type="NCBI Taxonomy" id="9606"/>
    <lineage>
        <taxon>Eukaryota</taxon>
        <taxon>Metazoa</taxon>
        <taxon>Chordata</taxon>
        <taxon>Craniata</taxon>
        <taxon>Vertebrata</taxon>
        <taxon>Euteleostomi</taxon>
        <taxon>Mammalia</taxon>
        <taxon>Eutheria</taxon>
        <taxon>Euarchontoglires</taxon>
        <taxon>Primates</taxon>
        <taxon>Haplorrhini</taxon>
        <taxon>Catarrhini</taxon>
        <taxon>Hominidae</taxon>
        <taxon>Homo</taxon>
    </lineage>
</organism>
<accession>L0R504</accession>
<proteinExistence type="predicted"/>